<accession>A0A917X3I4</accession>
<reference evidence="4" key="2">
    <citation type="submission" date="2020-09" db="EMBL/GenBank/DDBJ databases">
        <authorList>
            <person name="Sun Q."/>
            <person name="Ohkuma M."/>
        </authorList>
    </citation>
    <scope>NUCLEOTIDE SEQUENCE</scope>
    <source>
        <strain evidence="4">JCM 19831</strain>
    </source>
</reference>
<name>A0A917X3I4_9ACTN</name>
<feature type="region of interest" description="Disordered" evidence="3">
    <location>
        <begin position="1"/>
        <end position="22"/>
    </location>
</feature>
<comment type="caution">
    <text evidence="4">The sequence shown here is derived from an EMBL/GenBank/DDBJ whole genome shotgun (WGS) entry which is preliminary data.</text>
</comment>
<dbReference type="Pfam" id="PF03963">
    <property type="entry name" value="FlgD"/>
    <property type="match status" value="1"/>
</dbReference>
<keyword evidence="5" id="KW-1185">Reference proteome</keyword>
<gene>
    <name evidence="4" type="ORF">GCM10007977_073250</name>
</gene>
<sequence length="139" mass="14688">MPKTNAPAKKDQDEPTKPGGELGKDAFLKLLVAQLKYQDPTAPMANTEFLAQTAQFTTVEKLTDLAEVEKELLSAQLQLGASNLVGRTVTYTGADDKEHTGVVSAAKFAGSTTTLRVGEADVPLSAITEIRQTQAAPAS</sequence>
<keyword evidence="4" id="KW-0969">Cilium</keyword>
<organism evidence="4 5">
    <name type="scientific">Dactylosporangium sucinum</name>
    <dbReference type="NCBI Taxonomy" id="1424081"/>
    <lineage>
        <taxon>Bacteria</taxon>
        <taxon>Bacillati</taxon>
        <taxon>Actinomycetota</taxon>
        <taxon>Actinomycetes</taxon>
        <taxon>Micromonosporales</taxon>
        <taxon>Micromonosporaceae</taxon>
        <taxon>Dactylosporangium</taxon>
    </lineage>
</organism>
<dbReference type="EMBL" id="BMPI01000044">
    <property type="protein sequence ID" value="GGM61041.1"/>
    <property type="molecule type" value="Genomic_DNA"/>
</dbReference>
<comment type="similarity">
    <text evidence="1">Belongs to the FlgD family.</text>
</comment>
<keyword evidence="2" id="KW-1005">Bacterial flagellum biogenesis</keyword>
<evidence type="ECO:0000256" key="3">
    <source>
        <dbReference type="SAM" id="MobiDB-lite"/>
    </source>
</evidence>
<evidence type="ECO:0000313" key="5">
    <source>
        <dbReference type="Proteomes" id="UP000642070"/>
    </source>
</evidence>
<protein>
    <submittedName>
        <fullName evidence="4">Flagellar hook capping protein</fullName>
    </submittedName>
</protein>
<evidence type="ECO:0000313" key="4">
    <source>
        <dbReference type="EMBL" id="GGM61041.1"/>
    </source>
</evidence>
<dbReference type="GO" id="GO:0044781">
    <property type="term" value="P:bacterial-type flagellum organization"/>
    <property type="evidence" value="ECO:0007669"/>
    <property type="project" value="UniProtKB-KW"/>
</dbReference>
<dbReference type="AlphaFoldDB" id="A0A917X3I4"/>
<proteinExistence type="inferred from homology"/>
<evidence type="ECO:0000256" key="2">
    <source>
        <dbReference type="ARBA" id="ARBA00022795"/>
    </source>
</evidence>
<keyword evidence="4" id="KW-0282">Flagellum</keyword>
<keyword evidence="4" id="KW-0966">Cell projection</keyword>
<evidence type="ECO:0000256" key="1">
    <source>
        <dbReference type="ARBA" id="ARBA00010577"/>
    </source>
</evidence>
<dbReference type="InterPro" id="IPR005648">
    <property type="entry name" value="FlgD"/>
</dbReference>
<dbReference type="Proteomes" id="UP000642070">
    <property type="component" value="Unassembled WGS sequence"/>
</dbReference>
<feature type="compositionally biased region" description="Basic and acidic residues" evidence="3">
    <location>
        <begin position="8"/>
        <end position="22"/>
    </location>
</feature>
<reference evidence="4" key="1">
    <citation type="journal article" date="2014" name="Int. J. Syst. Evol. Microbiol.">
        <title>Complete genome sequence of Corynebacterium casei LMG S-19264T (=DSM 44701T), isolated from a smear-ripened cheese.</title>
        <authorList>
            <consortium name="US DOE Joint Genome Institute (JGI-PGF)"/>
            <person name="Walter F."/>
            <person name="Albersmeier A."/>
            <person name="Kalinowski J."/>
            <person name="Ruckert C."/>
        </authorList>
    </citation>
    <scope>NUCLEOTIDE SEQUENCE</scope>
    <source>
        <strain evidence="4">JCM 19831</strain>
    </source>
</reference>
<dbReference type="RefSeq" id="WP_229836170.1">
    <property type="nucleotide sequence ID" value="NZ_BMPI01000044.1"/>
</dbReference>